<evidence type="ECO:0000313" key="2">
    <source>
        <dbReference type="Proteomes" id="UP000054564"/>
    </source>
</evidence>
<comment type="caution">
    <text evidence="1">The sequence shown here is derived from an EMBL/GenBank/DDBJ whole genome shotgun (WGS) entry which is preliminary data.</text>
</comment>
<protein>
    <recommendedName>
        <fullName evidence="3">Chitin deacetylase</fullName>
    </recommendedName>
</protein>
<evidence type="ECO:0000313" key="1">
    <source>
        <dbReference type="EMBL" id="KNE87182.1"/>
    </source>
</evidence>
<feature type="non-terminal residue" evidence="1">
    <location>
        <position position="131"/>
    </location>
</feature>
<evidence type="ECO:0008006" key="3">
    <source>
        <dbReference type="Google" id="ProtNLM"/>
    </source>
</evidence>
<organism evidence="1 2">
    <name type="scientific">Puccinia striiformis f. sp. tritici PST-78</name>
    <dbReference type="NCBI Taxonomy" id="1165861"/>
    <lineage>
        <taxon>Eukaryota</taxon>
        <taxon>Fungi</taxon>
        <taxon>Dikarya</taxon>
        <taxon>Basidiomycota</taxon>
        <taxon>Pucciniomycotina</taxon>
        <taxon>Pucciniomycetes</taxon>
        <taxon>Pucciniales</taxon>
        <taxon>Pucciniaceae</taxon>
        <taxon>Puccinia</taxon>
    </lineage>
</organism>
<sequence length="131" mass="14802">MLYPPSKPAGPLPLPNWIKRYNYLRSISSAIKTTPPLPPPWTTPQAKLSMQSGLAEYPEGTIFTSDQNGICSYRRASCLRGEKEDRGLGLRDIWLGKNNTWSINFDDGPLPPSSSLYKFLDEQDKTATHFW</sequence>
<dbReference type="AlphaFoldDB" id="A0A0L0UJB1"/>
<proteinExistence type="predicted"/>
<gene>
    <name evidence="1" type="ORF">PSTG_19439</name>
</gene>
<name>A0A0L0UJB1_9BASI</name>
<reference evidence="2" key="1">
    <citation type="submission" date="2014-03" db="EMBL/GenBank/DDBJ databases">
        <title>The Genome Sequence of Puccinia striiformis f. sp. tritici PST-78.</title>
        <authorList>
            <consortium name="The Broad Institute Genome Sequencing Platform"/>
            <person name="Cuomo C."/>
            <person name="Hulbert S."/>
            <person name="Chen X."/>
            <person name="Walker B."/>
            <person name="Young S.K."/>
            <person name="Zeng Q."/>
            <person name="Gargeya S."/>
            <person name="Fitzgerald M."/>
            <person name="Haas B."/>
            <person name="Abouelleil A."/>
            <person name="Alvarado L."/>
            <person name="Arachchi H.M."/>
            <person name="Berlin A.M."/>
            <person name="Chapman S.B."/>
            <person name="Goldberg J."/>
            <person name="Griggs A."/>
            <person name="Gujja S."/>
            <person name="Hansen M."/>
            <person name="Howarth C."/>
            <person name="Imamovic A."/>
            <person name="Larimer J."/>
            <person name="McCowan C."/>
            <person name="Montmayeur A."/>
            <person name="Murphy C."/>
            <person name="Neiman D."/>
            <person name="Pearson M."/>
            <person name="Priest M."/>
            <person name="Roberts A."/>
            <person name="Saif S."/>
            <person name="Shea T."/>
            <person name="Sisk P."/>
            <person name="Sykes S."/>
            <person name="Wortman J."/>
            <person name="Nusbaum C."/>
            <person name="Birren B."/>
        </authorList>
    </citation>
    <scope>NUCLEOTIDE SEQUENCE [LARGE SCALE GENOMIC DNA]</scope>
    <source>
        <strain evidence="2">race PST-78</strain>
    </source>
</reference>
<dbReference type="STRING" id="1165861.A0A0L0UJB1"/>
<dbReference type="EMBL" id="AJIL01006378">
    <property type="protein sequence ID" value="KNE87182.1"/>
    <property type="molecule type" value="Genomic_DNA"/>
</dbReference>
<keyword evidence="2" id="KW-1185">Reference proteome</keyword>
<accession>A0A0L0UJB1</accession>
<dbReference type="Proteomes" id="UP000054564">
    <property type="component" value="Unassembled WGS sequence"/>
</dbReference>